<feature type="region of interest" description="Disordered" evidence="1">
    <location>
        <begin position="1"/>
        <end position="121"/>
    </location>
</feature>
<evidence type="ECO:0000313" key="4">
    <source>
        <dbReference type="Proteomes" id="UP000325577"/>
    </source>
</evidence>
<dbReference type="PANTHER" id="PTHR37615:SF1">
    <property type="entry name" value="NUCLEOPORIN NUP159-LIKE"/>
    <property type="match status" value="1"/>
</dbReference>
<gene>
    <name evidence="3" type="ORF">F0562_035998</name>
</gene>
<dbReference type="OrthoDB" id="1931687at2759"/>
<protein>
    <recommendedName>
        <fullName evidence="2">CCHC-type domain-containing protein</fullName>
    </recommendedName>
</protein>
<dbReference type="AlphaFoldDB" id="A0A5J5ACG3"/>
<sequence length="383" mass="44132">MMGKKTGKKTKELSVAIAESSSIGDQEPLQQQQQQTPRKRGRPRKIVEKTEISQVIKEEKQAEPAQDVIESESKTAKTSGEEEDQQQHQMKEVGTSSSTGDTKKEEGESEERQPPRSRARLEADYEIAPLPDNPTMQEIKTHKERMTKKFKAKSCLHSVVSKALFTKIMALESTRDIWDYLRTESQGNERSRSMQVMNLKREFEIQRMKESETIKEYSDRLLSIVNKAQEQRRLIRQEGFVEGALQAKLQIQDRSKGKKKKGNKDKSNKGNAGAGDNNNKGGIYPQCQHCKKTNHPQSKCWWRPDIKCRKCNQLGHIEKVCRSKQQQEGETNMVDQQKEEHLFVALCYASKSSNEHWHDHHSRVYTIQMLGSSTSGRERFLYH</sequence>
<dbReference type="GO" id="GO:0003676">
    <property type="term" value="F:nucleic acid binding"/>
    <property type="evidence" value="ECO:0007669"/>
    <property type="project" value="InterPro"/>
</dbReference>
<feature type="compositionally biased region" description="Low complexity" evidence="1">
    <location>
        <begin position="269"/>
        <end position="280"/>
    </location>
</feature>
<feature type="region of interest" description="Disordered" evidence="1">
    <location>
        <begin position="251"/>
        <end position="280"/>
    </location>
</feature>
<accession>A0A5J5ACG3</accession>
<proteinExistence type="predicted"/>
<dbReference type="Pfam" id="PF14223">
    <property type="entry name" value="Retrotran_gag_2"/>
    <property type="match status" value="1"/>
</dbReference>
<dbReference type="PANTHER" id="PTHR37615">
    <property type="entry name" value="NUCLEOPORIN NUP159-LIKE"/>
    <property type="match status" value="1"/>
</dbReference>
<name>A0A5J5ACG3_9ASTE</name>
<dbReference type="SUPFAM" id="SSF57756">
    <property type="entry name" value="Retrovirus zinc finger-like domains"/>
    <property type="match status" value="1"/>
</dbReference>
<evidence type="ECO:0000256" key="1">
    <source>
        <dbReference type="SAM" id="MobiDB-lite"/>
    </source>
</evidence>
<dbReference type="Gene3D" id="4.10.60.10">
    <property type="entry name" value="Zinc finger, CCHC-type"/>
    <property type="match status" value="1"/>
</dbReference>
<organism evidence="3 4">
    <name type="scientific">Nyssa sinensis</name>
    <dbReference type="NCBI Taxonomy" id="561372"/>
    <lineage>
        <taxon>Eukaryota</taxon>
        <taxon>Viridiplantae</taxon>
        <taxon>Streptophyta</taxon>
        <taxon>Embryophyta</taxon>
        <taxon>Tracheophyta</taxon>
        <taxon>Spermatophyta</taxon>
        <taxon>Magnoliopsida</taxon>
        <taxon>eudicotyledons</taxon>
        <taxon>Gunneridae</taxon>
        <taxon>Pentapetalae</taxon>
        <taxon>asterids</taxon>
        <taxon>Cornales</taxon>
        <taxon>Nyssaceae</taxon>
        <taxon>Nyssa</taxon>
    </lineage>
</organism>
<evidence type="ECO:0000313" key="3">
    <source>
        <dbReference type="EMBL" id="KAA8528643.1"/>
    </source>
</evidence>
<keyword evidence="4" id="KW-1185">Reference proteome</keyword>
<dbReference type="GO" id="GO:0008270">
    <property type="term" value="F:zinc ion binding"/>
    <property type="evidence" value="ECO:0007669"/>
    <property type="project" value="InterPro"/>
</dbReference>
<dbReference type="Proteomes" id="UP000325577">
    <property type="component" value="Linkage Group LG21"/>
</dbReference>
<feature type="domain" description="CCHC-type" evidence="2">
    <location>
        <begin position="307"/>
        <end position="323"/>
    </location>
</feature>
<feature type="compositionally biased region" description="Basic and acidic residues" evidence="1">
    <location>
        <begin position="45"/>
        <end position="62"/>
    </location>
</feature>
<feature type="domain" description="CCHC-type" evidence="2">
    <location>
        <begin position="286"/>
        <end position="302"/>
    </location>
</feature>
<dbReference type="SMART" id="SM00343">
    <property type="entry name" value="ZnF_C2HC"/>
    <property type="match status" value="2"/>
</dbReference>
<dbReference type="InterPro" id="IPR001878">
    <property type="entry name" value="Znf_CCHC"/>
</dbReference>
<dbReference type="EMBL" id="CM018045">
    <property type="protein sequence ID" value="KAA8528643.1"/>
    <property type="molecule type" value="Genomic_DNA"/>
</dbReference>
<evidence type="ECO:0000259" key="2">
    <source>
        <dbReference type="SMART" id="SM00343"/>
    </source>
</evidence>
<dbReference type="InterPro" id="IPR036875">
    <property type="entry name" value="Znf_CCHC_sf"/>
</dbReference>
<feature type="compositionally biased region" description="Basic and acidic residues" evidence="1">
    <location>
        <begin position="101"/>
        <end position="121"/>
    </location>
</feature>
<reference evidence="3 4" key="1">
    <citation type="submission" date="2019-09" db="EMBL/GenBank/DDBJ databases">
        <title>A chromosome-level genome assembly of the Chinese tupelo Nyssa sinensis.</title>
        <authorList>
            <person name="Yang X."/>
            <person name="Kang M."/>
            <person name="Yang Y."/>
            <person name="Xiong H."/>
            <person name="Wang M."/>
            <person name="Zhang Z."/>
            <person name="Wang Z."/>
            <person name="Wu H."/>
            <person name="Ma T."/>
            <person name="Liu J."/>
            <person name="Xi Z."/>
        </authorList>
    </citation>
    <scope>NUCLEOTIDE SEQUENCE [LARGE SCALE GENOMIC DNA]</scope>
    <source>
        <strain evidence="3">J267</strain>
        <tissue evidence="3">Leaf</tissue>
    </source>
</reference>